<keyword evidence="2" id="KW-1185">Reference proteome</keyword>
<reference evidence="1" key="1">
    <citation type="submission" date="2023-04" db="EMBL/GenBank/DDBJ databases">
        <title>Black Yeasts Isolated from many extreme environments.</title>
        <authorList>
            <person name="Coleine C."/>
            <person name="Stajich J.E."/>
            <person name="Selbmann L."/>
        </authorList>
    </citation>
    <scope>NUCLEOTIDE SEQUENCE</scope>
    <source>
        <strain evidence="1">CCFEE 5312</strain>
    </source>
</reference>
<organism evidence="1 2">
    <name type="scientific">Extremus antarcticus</name>
    <dbReference type="NCBI Taxonomy" id="702011"/>
    <lineage>
        <taxon>Eukaryota</taxon>
        <taxon>Fungi</taxon>
        <taxon>Dikarya</taxon>
        <taxon>Ascomycota</taxon>
        <taxon>Pezizomycotina</taxon>
        <taxon>Dothideomycetes</taxon>
        <taxon>Dothideomycetidae</taxon>
        <taxon>Mycosphaerellales</taxon>
        <taxon>Extremaceae</taxon>
        <taxon>Extremus</taxon>
    </lineage>
</organism>
<protein>
    <submittedName>
        <fullName evidence="1">Uncharacterized protein</fullName>
    </submittedName>
</protein>
<dbReference type="InterPro" id="IPR011008">
    <property type="entry name" value="Dimeric_a/b-barrel"/>
</dbReference>
<name>A0AAJ0D7H1_9PEZI</name>
<gene>
    <name evidence="1" type="ORF">LTR09_010549</name>
</gene>
<evidence type="ECO:0000313" key="1">
    <source>
        <dbReference type="EMBL" id="KAK3048034.1"/>
    </source>
</evidence>
<evidence type="ECO:0000313" key="2">
    <source>
        <dbReference type="Proteomes" id="UP001271007"/>
    </source>
</evidence>
<sequence>MEKARYGQNPGLIWANSKVTKPVNLSRQSFSDWYKDTHVPDVLKTGAVKEACRYEAIDPNEEQFHLALYYAENMDRLYDKVKAVPQDEKIFDNASFDTRFYKFTQIYENKDASTDQPSICLSTEMSPGDVEDYDRWYREEHLQDGSKVRGWQRTERYELLEALRTPDAPRFLVLFFLDGDSVPIEDMQKAGGSEWTKKIVGGMKQFRSVAFKKASHHVASHL</sequence>
<dbReference type="EMBL" id="JAWDJX010000053">
    <property type="protein sequence ID" value="KAK3048034.1"/>
    <property type="molecule type" value="Genomic_DNA"/>
</dbReference>
<dbReference type="Proteomes" id="UP001271007">
    <property type="component" value="Unassembled WGS sequence"/>
</dbReference>
<dbReference type="SUPFAM" id="SSF54909">
    <property type="entry name" value="Dimeric alpha+beta barrel"/>
    <property type="match status" value="1"/>
</dbReference>
<comment type="caution">
    <text evidence="1">The sequence shown here is derived from an EMBL/GenBank/DDBJ whole genome shotgun (WGS) entry which is preliminary data.</text>
</comment>
<proteinExistence type="predicted"/>
<dbReference type="AlphaFoldDB" id="A0AAJ0D7H1"/>
<accession>A0AAJ0D7H1</accession>